<dbReference type="GO" id="GO:0005524">
    <property type="term" value="F:ATP binding"/>
    <property type="evidence" value="ECO:0007669"/>
    <property type="project" value="UniProtKB-KW"/>
</dbReference>
<dbReference type="InterPro" id="IPR000700">
    <property type="entry name" value="PAS-assoc_C"/>
</dbReference>
<dbReference type="SMART" id="SM00091">
    <property type="entry name" value="PAS"/>
    <property type="match status" value="2"/>
</dbReference>
<comment type="caution">
    <text evidence="13">The sequence shown here is derived from an EMBL/GenBank/DDBJ whole genome shotgun (WGS) entry which is preliminary data.</text>
</comment>
<dbReference type="PRINTS" id="PR00344">
    <property type="entry name" value="BCTRLSENSOR"/>
</dbReference>
<reference evidence="14" key="1">
    <citation type="journal article" date="2019" name="Int. J. Syst. Evol. Microbiol.">
        <title>The Global Catalogue of Microorganisms (GCM) 10K type strain sequencing project: providing services to taxonomists for standard genome sequencing and annotation.</title>
        <authorList>
            <consortium name="The Broad Institute Genomics Platform"/>
            <consortium name="The Broad Institute Genome Sequencing Center for Infectious Disease"/>
            <person name="Wu L."/>
            <person name="Ma J."/>
        </authorList>
    </citation>
    <scope>NUCLEOTIDE SEQUENCE [LARGE SCALE GENOMIC DNA]</scope>
    <source>
        <strain evidence="14">CCUG 56401</strain>
    </source>
</reference>
<dbReference type="PANTHER" id="PTHR43065">
    <property type="entry name" value="SENSOR HISTIDINE KINASE"/>
    <property type="match status" value="1"/>
</dbReference>
<evidence type="ECO:0000259" key="10">
    <source>
        <dbReference type="PROSITE" id="PS50109"/>
    </source>
</evidence>
<keyword evidence="9" id="KW-0902">Two-component regulatory system</keyword>
<comment type="subcellular location">
    <subcellularLocation>
        <location evidence="2">Cell membrane</location>
    </subcellularLocation>
</comment>
<sequence length="489" mass="53808">MADLDVGDHLRLLQSMKYCVLVHDAATKEILWANRAACELLGFTVDELRPLKAPDMSGNAAQYRREIGVAWLQDAVDSGESATEWCYRSKSGEEILTEAIAVKVDLSSRPVVMVQFRDIAEEKAVRRDLFRTEGRLRTFLRTLAEGIVVLDDDGTVAFASESAATLLRTDVADLADADFADFCDTATRGLLREAIASRAQHHGRYRLRGRDGALRWYAGSCQHIELESDLRGHLLLFHDISEQVRAEEEHRRDAQHLNHLARYNAMGDMAMAIAHELSQPLSAACNFLAGVRGRIGGSAGESVLWGLDNAALQIDRAAQIIRSLRRYVVRLEQSEQLADLNDIVADCEYFLQLRAKDRQVGLSVELSGEPLPVRCEQVLIGQVVLNLGFNAIDEMARWPAAQRRVEVATRRSGGHAELTVTDRGEGLAAIPAGRVFDGVFTSKEDGNGIGLALSHRIITRHGGHLDATDNVPRGAVFTATLPLTAESGR</sequence>
<comment type="catalytic activity">
    <reaction evidence="1">
        <text>ATP + protein L-histidine = ADP + protein N-phospho-L-histidine.</text>
        <dbReference type="EC" id="2.7.13.3"/>
    </reaction>
</comment>
<gene>
    <name evidence="13" type="ORF">ACFQ16_11200</name>
</gene>
<dbReference type="InterPro" id="IPR036097">
    <property type="entry name" value="HisK_dim/P_sf"/>
</dbReference>
<evidence type="ECO:0000256" key="3">
    <source>
        <dbReference type="ARBA" id="ARBA00012438"/>
    </source>
</evidence>
<feature type="domain" description="Histidine kinase" evidence="10">
    <location>
        <begin position="272"/>
        <end position="485"/>
    </location>
</feature>
<feature type="domain" description="PAS" evidence="11">
    <location>
        <begin position="132"/>
        <end position="202"/>
    </location>
</feature>
<evidence type="ECO:0000256" key="7">
    <source>
        <dbReference type="ARBA" id="ARBA00022777"/>
    </source>
</evidence>
<keyword evidence="8 13" id="KW-0067">ATP-binding</keyword>
<proteinExistence type="predicted"/>
<organism evidence="13 14">
    <name type="scientific">Saccharopolyspora rosea</name>
    <dbReference type="NCBI Taxonomy" id="524884"/>
    <lineage>
        <taxon>Bacteria</taxon>
        <taxon>Bacillati</taxon>
        <taxon>Actinomycetota</taxon>
        <taxon>Actinomycetes</taxon>
        <taxon>Pseudonocardiales</taxon>
        <taxon>Pseudonocardiaceae</taxon>
        <taxon>Saccharopolyspora</taxon>
    </lineage>
</organism>
<accession>A0ABW3FVI5</accession>
<evidence type="ECO:0000256" key="1">
    <source>
        <dbReference type="ARBA" id="ARBA00000085"/>
    </source>
</evidence>
<dbReference type="SUPFAM" id="SSF55874">
    <property type="entry name" value="ATPase domain of HSP90 chaperone/DNA topoisomerase II/histidine kinase"/>
    <property type="match status" value="1"/>
</dbReference>
<keyword evidence="14" id="KW-1185">Reference proteome</keyword>
<dbReference type="EC" id="2.7.13.3" evidence="3"/>
<dbReference type="PROSITE" id="PS50113">
    <property type="entry name" value="PAC"/>
    <property type="match status" value="1"/>
</dbReference>
<dbReference type="Pfam" id="PF02518">
    <property type="entry name" value="HATPase_c"/>
    <property type="match status" value="1"/>
</dbReference>
<evidence type="ECO:0000256" key="9">
    <source>
        <dbReference type="ARBA" id="ARBA00023012"/>
    </source>
</evidence>
<dbReference type="PROSITE" id="PS50109">
    <property type="entry name" value="HIS_KIN"/>
    <property type="match status" value="1"/>
</dbReference>
<feature type="domain" description="PAC" evidence="12">
    <location>
        <begin position="201"/>
        <end position="252"/>
    </location>
</feature>
<dbReference type="InterPro" id="IPR003594">
    <property type="entry name" value="HATPase_dom"/>
</dbReference>
<dbReference type="InterPro" id="IPR004358">
    <property type="entry name" value="Sig_transdc_His_kin-like_C"/>
</dbReference>
<dbReference type="Gene3D" id="3.30.450.20">
    <property type="entry name" value="PAS domain"/>
    <property type="match status" value="2"/>
</dbReference>
<keyword evidence="6" id="KW-0547">Nucleotide-binding</keyword>
<dbReference type="Gene3D" id="1.10.287.130">
    <property type="match status" value="1"/>
</dbReference>
<dbReference type="Pfam" id="PF13426">
    <property type="entry name" value="PAS_9"/>
    <property type="match status" value="2"/>
</dbReference>
<protein>
    <recommendedName>
        <fullName evidence="3">histidine kinase</fullName>
        <ecNumber evidence="3">2.7.13.3</ecNumber>
    </recommendedName>
</protein>
<evidence type="ECO:0000259" key="12">
    <source>
        <dbReference type="PROSITE" id="PS50113"/>
    </source>
</evidence>
<dbReference type="SUPFAM" id="SSF47384">
    <property type="entry name" value="Homodimeric domain of signal transducing histidine kinase"/>
    <property type="match status" value="1"/>
</dbReference>
<dbReference type="InterPro" id="IPR036890">
    <property type="entry name" value="HATPase_C_sf"/>
</dbReference>
<evidence type="ECO:0000259" key="11">
    <source>
        <dbReference type="PROSITE" id="PS50112"/>
    </source>
</evidence>
<evidence type="ECO:0000256" key="4">
    <source>
        <dbReference type="ARBA" id="ARBA00022553"/>
    </source>
</evidence>
<keyword evidence="5" id="KW-0808">Transferase</keyword>
<dbReference type="InterPro" id="IPR000014">
    <property type="entry name" value="PAS"/>
</dbReference>
<evidence type="ECO:0000256" key="2">
    <source>
        <dbReference type="ARBA" id="ARBA00004236"/>
    </source>
</evidence>
<dbReference type="PROSITE" id="PS50112">
    <property type="entry name" value="PAS"/>
    <property type="match status" value="1"/>
</dbReference>
<evidence type="ECO:0000256" key="6">
    <source>
        <dbReference type="ARBA" id="ARBA00022741"/>
    </source>
</evidence>
<keyword evidence="7" id="KW-0418">Kinase</keyword>
<dbReference type="EMBL" id="JBHTIW010000006">
    <property type="protein sequence ID" value="MFD0920307.1"/>
    <property type="molecule type" value="Genomic_DNA"/>
</dbReference>
<evidence type="ECO:0000313" key="13">
    <source>
        <dbReference type="EMBL" id="MFD0920307.1"/>
    </source>
</evidence>
<keyword evidence="4" id="KW-0597">Phosphoprotein</keyword>
<dbReference type="RefSeq" id="WP_263247809.1">
    <property type="nucleotide sequence ID" value="NZ_BAABLT010000017.1"/>
</dbReference>
<evidence type="ECO:0000313" key="14">
    <source>
        <dbReference type="Proteomes" id="UP001597018"/>
    </source>
</evidence>
<dbReference type="NCBIfam" id="TIGR00229">
    <property type="entry name" value="sensory_box"/>
    <property type="match status" value="2"/>
</dbReference>
<evidence type="ECO:0000256" key="8">
    <source>
        <dbReference type="ARBA" id="ARBA00022840"/>
    </source>
</evidence>
<dbReference type="InterPro" id="IPR005467">
    <property type="entry name" value="His_kinase_dom"/>
</dbReference>
<dbReference type="SUPFAM" id="SSF55785">
    <property type="entry name" value="PYP-like sensor domain (PAS domain)"/>
    <property type="match status" value="2"/>
</dbReference>
<dbReference type="Proteomes" id="UP001597018">
    <property type="component" value="Unassembled WGS sequence"/>
</dbReference>
<evidence type="ECO:0000256" key="5">
    <source>
        <dbReference type="ARBA" id="ARBA00022679"/>
    </source>
</evidence>
<dbReference type="Gene3D" id="3.30.565.10">
    <property type="entry name" value="Histidine kinase-like ATPase, C-terminal domain"/>
    <property type="match status" value="1"/>
</dbReference>
<dbReference type="SMART" id="SM00387">
    <property type="entry name" value="HATPase_c"/>
    <property type="match status" value="1"/>
</dbReference>
<dbReference type="PANTHER" id="PTHR43065:SF10">
    <property type="entry name" value="PEROXIDE STRESS-ACTIVATED HISTIDINE KINASE MAK3"/>
    <property type="match status" value="1"/>
</dbReference>
<dbReference type="InterPro" id="IPR035965">
    <property type="entry name" value="PAS-like_dom_sf"/>
</dbReference>
<name>A0ABW3FVI5_9PSEU</name>